<proteinExistence type="predicted"/>
<dbReference type="Proteomes" id="UP000018001">
    <property type="component" value="Unassembled WGS sequence"/>
</dbReference>
<dbReference type="eggNOG" id="ENOG502TAVW">
    <property type="taxonomic scope" value="Eukaryota"/>
</dbReference>
<gene>
    <name evidence="1" type="ORF">PVAR5_7355</name>
</gene>
<dbReference type="OrthoDB" id="4177740at2759"/>
<dbReference type="EMBL" id="BAUL01000253">
    <property type="protein sequence ID" value="GAD98656.1"/>
    <property type="molecule type" value="Genomic_DNA"/>
</dbReference>
<dbReference type="HOGENOM" id="CLU_133903_1_0_1"/>
<accession>V5G9H1</accession>
<organism evidence="1 2">
    <name type="scientific">Byssochlamys spectabilis (strain No. 5 / NBRC 109023)</name>
    <name type="common">Paecilomyces variotii</name>
    <dbReference type="NCBI Taxonomy" id="1356009"/>
    <lineage>
        <taxon>Eukaryota</taxon>
        <taxon>Fungi</taxon>
        <taxon>Dikarya</taxon>
        <taxon>Ascomycota</taxon>
        <taxon>Pezizomycotina</taxon>
        <taxon>Eurotiomycetes</taxon>
        <taxon>Eurotiomycetidae</taxon>
        <taxon>Eurotiales</taxon>
        <taxon>Thermoascaceae</taxon>
        <taxon>Paecilomyces</taxon>
    </lineage>
</organism>
<dbReference type="InParanoid" id="V5G9H1"/>
<sequence length="142" mass="16496">MDYKFQTLWEHDPPILGGCIPEWSVQSICHYEDQRLKPHLKSVMISDWTGHNELIFRGELRALVRMIRGRLATPGLAHHAIHPVLLFSLMGLQQARMLQAHMEGAKLVIQRSELYDFRREDSDVLDYFAQWYLSSSTGNTQC</sequence>
<name>V5G9H1_BYSSN</name>
<comment type="caution">
    <text evidence="1">The sequence shown here is derived from an EMBL/GenBank/DDBJ whole genome shotgun (WGS) entry which is preliminary data.</text>
</comment>
<protein>
    <submittedName>
        <fullName evidence="1">Uncharacterized protein</fullName>
    </submittedName>
</protein>
<reference evidence="2" key="1">
    <citation type="journal article" date="2014" name="Genome Announc.">
        <title>Draft genome sequence of the formaldehyde-resistant fungus Byssochlamys spectabilis No. 5 (anamorph Paecilomyces variotii No. 5) (NBRC109023).</title>
        <authorList>
            <person name="Oka T."/>
            <person name="Ekino K."/>
            <person name="Fukuda K."/>
            <person name="Nomura Y."/>
        </authorList>
    </citation>
    <scope>NUCLEOTIDE SEQUENCE [LARGE SCALE GENOMIC DNA]</scope>
    <source>
        <strain evidence="2">No. 5 / NBRC 109023</strain>
    </source>
</reference>
<evidence type="ECO:0000313" key="2">
    <source>
        <dbReference type="Proteomes" id="UP000018001"/>
    </source>
</evidence>
<evidence type="ECO:0000313" key="1">
    <source>
        <dbReference type="EMBL" id="GAD98656.1"/>
    </source>
</evidence>
<keyword evidence="2" id="KW-1185">Reference proteome</keyword>
<dbReference type="AlphaFoldDB" id="V5G9H1"/>